<evidence type="ECO:0000313" key="1">
    <source>
        <dbReference type="EMBL" id="QZN99649.1"/>
    </source>
</evidence>
<organism evidence="1 2">
    <name type="scientific">Chenggangzhangella methanolivorans</name>
    <dbReference type="NCBI Taxonomy" id="1437009"/>
    <lineage>
        <taxon>Bacteria</taxon>
        <taxon>Pseudomonadati</taxon>
        <taxon>Pseudomonadota</taxon>
        <taxon>Alphaproteobacteria</taxon>
        <taxon>Hyphomicrobiales</taxon>
        <taxon>Methylopilaceae</taxon>
        <taxon>Chenggangzhangella</taxon>
    </lineage>
</organism>
<dbReference type="AlphaFoldDB" id="A0A9E6R893"/>
<evidence type="ECO:0000313" key="2">
    <source>
        <dbReference type="Proteomes" id="UP000825701"/>
    </source>
</evidence>
<dbReference type="KEGG" id="cmet:K6K41_23620"/>
<reference evidence="1" key="1">
    <citation type="submission" date="2021-08" db="EMBL/GenBank/DDBJ databases">
        <authorList>
            <person name="Zhang H."/>
            <person name="Xu M."/>
            <person name="Yu Z."/>
            <person name="Yang L."/>
            <person name="Cai Y."/>
        </authorList>
    </citation>
    <scope>NUCLEOTIDE SEQUENCE</scope>
    <source>
        <strain evidence="1">CHL1</strain>
    </source>
</reference>
<name>A0A9E6R893_9HYPH</name>
<accession>A0A9E6R893</accession>
<dbReference type="RefSeq" id="WP_261402742.1">
    <property type="nucleotide sequence ID" value="NZ_CP081869.1"/>
</dbReference>
<dbReference type="EMBL" id="CP081869">
    <property type="protein sequence ID" value="QZN99649.1"/>
    <property type="molecule type" value="Genomic_DNA"/>
</dbReference>
<protein>
    <submittedName>
        <fullName evidence="1">Uncharacterized protein</fullName>
    </submittedName>
</protein>
<keyword evidence="2" id="KW-1185">Reference proteome</keyword>
<gene>
    <name evidence="1" type="ORF">K6K41_23620</name>
</gene>
<proteinExistence type="predicted"/>
<sequence>MAYPTERPNPAHKGLPGFAALKAAMAVADARAEDDDRPKVPADAPSLDLWSLAAAGGPPTIVGLCDLGLVTVVEVDCWSEGAPGRPAWARCTNGTLVRLLRPAPLPLSPETRP</sequence>
<dbReference type="Proteomes" id="UP000825701">
    <property type="component" value="Chromosome"/>
</dbReference>